<dbReference type="InterPro" id="IPR029060">
    <property type="entry name" value="PIN-like_dom_sf"/>
</dbReference>
<name>A0A6J7LMA2_9ZZZZ</name>
<evidence type="ECO:0000256" key="3">
    <source>
        <dbReference type="ARBA" id="ARBA00022723"/>
    </source>
</evidence>
<dbReference type="GO" id="GO:0046872">
    <property type="term" value="F:metal ion binding"/>
    <property type="evidence" value="ECO:0007669"/>
    <property type="project" value="UniProtKB-KW"/>
</dbReference>
<dbReference type="SUPFAM" id="SSF88723">
    <property type="entry name" value="PIN domain-like"/>
    <property type="match status" value="1"/>
</dbReference>
<keyword evidence="4" id="KW-0378">Hydrolase</keyword>
<dbReference type="InterPro" id="IPR002716">
    <property type="entry name" value="PIN_dom"/>
</dbReference>
<proteinExistence type="inferred from homology"/>
<dbReference type="EMBL" id="CAFBNE010000181">
    <property type="protein sequence ID" value="CAB4969830.1"/>
    <property type="molecule type" value="Genomic_DNA"/>
</dbReference>
<evidence type="ECO:0000256" key="4">
    <source>
        <dbReference type="ARBA" id="ARBA00022801"/>
    </source>
</evidence>
<gene>
    <name evidence="6" type="ORF">UFOPK3772_03280</name>
</gene>
<dbReference type="GO" id="GO:0016788">
    <property type="term" value="F:hydrolase activity, acting on ester bonds"/>
    <property type="evidence" value="ECO:0007669"/>
    <property type="project" value="InterPro"/>
</dbReference>
<dbReference type="AlphaFoldDB" id="A0A6J7LMA2"/>
<organism evidence="6">
    <name type="scientific">freshwater metagenome</name>
    <dbReference type="NCBI Taxonomy" id="449393"/>
    <lineage>
        <taxon>unclassified sequences</taxon>
        <taxon>metagenomes</taxon>
        <taxon>ecological metagenomes</taxon>
    </lineage>
</organism>
<reference evidence="6" key="1">
    <citation type="submission" date="2020-05" db="EMBL/GenBank/DDBJ databases">
        <authorList>
            <person name="Chiriac C."/>
            <person name="Salcher M."/>
            <person name="Ghai R."/>
            <person name="Kavagutti S V."/>
        </authorList>
    </citation>
    <scope>NUCLEOTIDE SEQUENCE</scope>
</reference>
<dbReference type="GO" id="GO:0045926">
    <property type="term" value="P:negative regulation of growth"/>
    <property type="evidence" value="ECO:0007669"/>
    <property type="project" value="UniProtKB-ARBA"/>
</dbReference>
<protein>
    <submittedName>
        <fullName evidence="6">Unannotated protein</fullName>
    </submittedName>
</protein>
<sequence length="146" mass="15844">MLCLDVNVLVYAVRPDTSHHEVALMAVDEMRHGTEPVALLPEVAVGFLRVVTNQRIFKSPETLGEAIEALNSVLASPVIRMTEAGPGRWAVFEDLVRGQDLLGGDIHDALLASASIDMDATLVTADQGFGRFPALRTRLILNAPMR</sequence>
<dbReference type="Gene3D" id="3.40.50.1010">
    <property type="entry name" value="5'-nuclease"/>
    <property type="match status" value="1"/>
</dbReference>
<dbReference type="InterPro" id="IPR006226">
    <property type="entry name" value="Mtu_PIN"/>
</dbReference>
<keyword evidence="2" id="KW-0540">Nuclease</keyword>
<keyword evidence="1" id="KW-1277">Toxin-antitoxin system</keyword>
<dbReference type="NCBIfam" id="TIGR00028">
    <property type="entry name" value="Mtu_PIN_fam"/>
    <property type="match status" value="1"/>
</dbReference>
<evidence type="ECO:0000256" key="1">
    <source>
        <dbReference type="ARBA" id="ARBA00022649"/>
    </source>
</evidence>
<feature type="domain" description="PIN" evidence="5">
    <location>
        <begin position="3"/>
        <end position="133"/>
    </location>
</feature>
<dbReference type="InterPro" id="IPR022907">
    <property type="entry name" value="VapC_family"/>
</dbReference>
<keyword evidence="3" id="KW-0479">Metal-binding</keyword>
<evidence type="ECO:0000313" key="6">
    <source>
        <dbReference type="EMBL" id="CAB4969830.1"/>
    </source>
</evidence>
<dbReference type="Pfam" id="PF01850">
    <property type="entry name" value="PIN"/>
    <property type="match status" value="1"/>
</dbReference>
<evidence type="ECO:0000256" key="2">
    <source>
        <dbReference type="ARBA" id="ARBA00022722"/>
    </source>
</evidence>
<evidence type="ECO:0000259" key="5">
    <source>
        <dbReference type="Pfam" id="PF01850"/>
    </source>
</evidence>
<accession>A0A6J7LMA2</accession>
<dbReference type="GO" id="GO:0004540">
    <property type="term" value="F:RNA nuclease activity"/>
    <property type="evidence" value="ECO:0007669"/>
    <property type="project" value="InterPro"/>
</dbReference>
<dbReference type="HAMAP" id="MF_00265">
    <property type="entry name" value="VapC_Nob1"/>
    <property type="match status" value="1"/>
</dbReference>